<comment type="caution">
    <text evidence="7">The sequence shown here is derived from an EMBL/GenBank/DDBJ whole genome shotgun (WGS) entry which is preliminary data.</text>
</comment>
<gene>
    <name evidence="7" type="ORF">GCM10011507_25940</name>
</gene>
<dbReference type="AlphaFoldDB" id="A0A916RZ03"/>
<keyword evidence="8" id="KW-1185">Reference proteome</keyword>
<evidence type="ECO:0000256" key="4">
    <source>
        <dbReference type="ARBA" id="ARBA00023136"/>
    </source>
</evidence>
<comment type="subcellular location">
    <subcellularLocation>
        <location evidence="1">Membrane</location>
        <topology evidence="1">Multi-pass membrane protein</topology>
    </subcellularLocation>
</comment>
<evidence type="ECO:0000313" key="8">
    <source>
        <dbReference type="Proteomes" id="UP000648801"/>
    </source>
</evidence>
<feature type="transmembrane region" description="Helical" evidence="5">
    <location>
        <begin position="68"/>
        <end position="91"/>
    </location>
</feature>
<accession>A0A916RZ03</accession>
<evidence type="ECO:0000313" key="7">
    <source>
        <dbReference type="EMBL" id="GGA73126.1"/>
    </source>
</evidence>
<dbReference type="InterPro" id="IPR010432">
    <property type="entry name" value="RDD"/>
</dbReference>
<evidence type="ECO:0000256" key="2">
    <source>
        <dbReference type="ARBA" id="ARBA00022692"/>
    </source>
</evidence>
<evidence type="ECO:0000256" key="3">
    <source>
        <dbReference type="ARBA" id="ARBA00022989"/>
    </source>
</evidence>
<feature type="domain" description="RDD" evidence="6">
    <location>
        <begin position="22"/>
        <end position="156"/>
    </location>
</feature>
<protein>
    <submittedName>
        <fullName evidence="7">Transporter</fullName>
    </submittedName>
</protein>
<dbReference type="EMBL" id="BMJB01000001">
    <property type="protein sequence ID" value="GGA73126.1"/>
    <property type="molecule type" value="Genomic_DNA"/>
</dbReference>
<dbReference type="Pfam" id="PF06271">
    <property type="entry name" value="RDD"/>
    <property type="match status" value="1"/>
</dbReference>
<reference evidence="7" key="1">
    <citation type="journal article" date="2014" name="Int. J. Syst. Evol. Microbiol.">
        <title>Complete genome sequence of Corynebacterium casei LMG S-19264T (=DSM 44701T), isolated from a smear-ripened cheese.</title>
        <authorList>
            <consortium name="US DOE Joint Genome Institute (JGI-PGF)"/>
            <person name="Walter F."/>
            <person name="Albersmeier A."/>
            <person name="Kalinowski J."/>
            <person name="Ruckert C."/>
        </authorList>
    </citation>
    <scope>NUCLEOTIDE SEQUENCE</scope>
    <source>
        <strain evidence="7">CGMCC 1.15447</strain>
    </source>
</reference>
<name>A0A916RZ03_9BACT</name>
<reference evidence="7" key="2">
    <citation type="submission" date="2020-09" db="EMBL/GenBank/DDBJ databases">
        <authorList>
            <person name="Sun Q."/>
            <person name="Zhou Y."/>
        </authorList>
    </citation>
    <scope>NUCLEOTIDE SEQUENCE</scope>
    <source>
        <strain evidence="7">CGMCC 1.15447</strain>
    </source>
</reference>
<evidence type="ECO:0000256" key="5">
    <source>
        <dbReference type="SAM" id="Phobius"/>
    </source>
</evidence>
<dbReference type="Proteomes" id="UP000648801">
    <property type="component" value="Unassembled WGS sequence"/>
</dbReference>
<dbReference type="PANTHER" id="PTHR38480">
    <property type="entry name" value="SLR0254 PROTEIN"/>
    <property type="match status" value="1"/>
</dbReference>
<keyword evidence="3 5" id="KW-1133">Transmembrane helix</keyword>
<feature type="transmembrane region" description="Helical" evidence="5">
    <location>
        <begin position="36"/>
        <end position="56"/>
    </location>
</feature>
<proteinExistence type="predicted"/>
<evidence type="ECO:0000259" key="6">
    <source>
        <dbReference type="Pfam" id="PF06271"/>
    </source>
</evidence>
<dbReference type="PANTHER" id="PTHR38480:SF1">
    <property type="entry name" value="SLR0254 PROTEIN"/>
    <property type="match status" value="1"/>
</dbReference>
<evidence type="ECO:0000256" key="1">
    <source>
        <dbReference type="ARBA" id="ARBA00004141"/>
    </source>
</evidence>
<keyword evidence="4 5" id="KW-0472">Membrane</keyword>
<dbReference type="GO" id="GO:0016020">
    <property type="term" value="C:membrane"/>
    <property type="evidence" value="ECO:0007669"/>
    <property type="project" value="UniProtKB-SubCell"/>
</dbReference>
<organism evidence="7 8">
    <name type="scientific">Edaphobacter acidisoli</name>
    <dbReference type="NCBI Taxonomy" id="2040573"/>
    <lineage>
        <taxon>Bacteria</taxon>
        <taxon>Pseudomonadati</taxon>
        <taxon>Acidobacteriota</taxon>
        <taxon>Terriglobia</taxon>
        <taxon>Terriglobales</taxon>
        <taxon>Acidobacteriaceae</taxon>
        <taxon>Edaphobacter</taxon>
    </lineage>
</organism>
<keyword evidence="2 5" id="KW-0812">Transmembrane</keyword>
<sequence>MNLGDQLNIETPELVDIRFSVSGIGSRCLAILVDTLIQVAVQIFILLLLILLGVTFSKISTAASDKWIIAGVVLVYFALYWGYFSLFEYFWNGQTPGKHLFKIRVVKDTGRQITFFEALARNLLRIIDSLPSFYLVGVISMMCNKQQKRLGDFVAGTIVVHERQEDQPLLGHNSRMLTAGLYQQPVSEPPLQSPAGSALIQGDAIGRLKAPDLQMIEAFTARALDLDMDVRARMADRVANQIAGKMNYPIPEGTNPERFLEAVAYAMRAQSRF</sequence>